<dbReference type="Proteomes" id="UP000254537">
    <property type="component" value="Chromosome"/>
</dbReference>
<evidence type="ECO:0000313" key="2">
    <source>
        <dbReference type="Proteomes" id="UP000254537"/>
    </source>
</evidence>
<name>A0A345Y231_9NEIS</name>
<dbReference type="EMBL" id="CP031337">
    <property type="protein sequence ID" value="AXK37983.1"/>
    <property type="molecule type" value="Genomic_DNA"/>
</dbReference>
<protein>
    <submittedName>
        <fullName evidence="1">Uncharacterized protein</fullName>
    </submittedName>
</protein>
<dbReference type="AlphaFoldDB" id="A0A345Y231"/>
<sequence length="193" mass="22354">MAILSFILTLSGCSDKPSDTQTKQDSIDYALANIVVDKSFLELTKAERTNGWEKDKAYFVHYDLEFKTTENYATMLTAKAENIEAQLAALSELEQATYLMKLSLEYNDKTYLQPFTDWWKGNQDTAEYQQTVGRFLRKTSNNDMRERQLMLVAAYAELTSNGSFPVGMKKGDTYKYWTELSYIKTEKGWMRQQ</sequence>
<reference evidence="1 2" key="1">
    <citation type="submission" date="2018-07" db="EMBL/GenBank/DDBJ databases">
        <title>Crenobacter cavernae sp. nov., isolated from a karst cave.</title>
        <authorList>
            <person name="Zhu H."/>
        </authorList>
    </citation>
    <scope>NUCLEOTIDE SEQUENCE [LARGE SCALE GENOMIC DNA]</scope>
    <source>
        <strain evidence="1 2">K1W11S-77</strain>
    </source>
</reference>
<organism evidence="1 2">
    <name type="scientific">Crenobacter cavernae</name>
    <dbReference type="NCBI Taxonomy" id="2290923"/>
    <lineage>
        <taxon>Bacteria</taxon>
        <taxon>Pseudomonadati</taxon>
        <taxon>Pseudomonadota</taxon>
        <taxon>Betaproteobacteria</taxon>
        <taxon>Neisseriales</taxon>
        <taxon>Neisseriaceae</taxon>
        <taxon>Crenobacter</taxon>
    </lineage>
</organism>
<gene>
    <name evidence="1" type="ORF">DWG20_00240</name>
</gene>
<evidence type="ECO:0000313" key="1">
    <source>
        <dbReference type="EMBL" id="AXK37983.1"/>
    </source>
</evidence>
<dbReference type="KEGG" id="ccah:DWG20_00240"/>
<accession>A0A345Y231</accession>
<proteinExistence type="predicted"/>